<gene>
    <name evidence="2" type="ORF">BST27_27325</name>
</gene>
<dbReference type="InterPro" id="IPR048996">
    <property type="entry name" value="PGRS_rpt"/>
</dbReference>
<dbReference type="SUPFAM" id="SSF140459">
    <property type="entry name" value="PE/PPE dimer-like"/>
    <property type="match status" value="1"/>
</dbReference>
<organism evidence="2 3">
    <name type="scientific">Mycobacterium intermedium</name>
    <dbReference type="NCBI Taxonomy" id="28445"/>
    <lineage>
        <taxon>Bacteria</taxon>
        <taxon>Bacillati</taxon>
        <taxon>Actinomycetota</taxon>
        <taxon>Actinomycetes</taxon>
        <taxon>Mycobacteriales</taxon>
        <taxon>Mycobacteriaceae</taxon>
        <taxon>Mycobacterium</taxon>
        <taxon>Mycobacterium simiae complex</taxon>
    </lineage>
</organism>
<dbReference type="InterPro" id="IPR000084">
    <property type="entry name" value="PE-PGRS_N"/>
</dbReference>
<dbReference type="Proteomes" id="UP000192739">
    <property type="component" value="Unassembled WGS sequence"/>
</dbReference>
<comment type="caution">
    <text evidence="2">The sequence shown here is derived from an EMBL/GenBank/DDBJ whole genome shotgun (WGS) entry which is preliminary data.</text>
</comment>
<dbReference type="Gene3D" id="1.10.287.850">
    <property type="entry name" value="HP0062-like domain"/>
    <property type="match status" value="1"/>
</dbReference>
<dbReference type="AlphaFoldDB" id="A0A1X0EZL4"/>
<protein>
    <recommendedName>
        <fullName evidence="1">PE domain-containing protein</fullName>
    </recommendedName>
</protein>
<dbReference type="Pfam" id="PF00934">
    <property type="entry name" value="PE"/>
    <property type="match status" value="1"/>
</dbReference>
<evidence type="ECO:0000259" key="1">
    <source>
        <dbReference type="Pfam" id="PF00934"/>
    </source>
</evidence>
<feature type="non-terminal residue" evidence="2">
    <location>
        <position position="230"/>
    </location>
</feature>
<accession>A0A1X0EZL4</accession>
<dbReference type="RefSeq" id="WP_139805404.1">
    <property type="nucleotide sequence ID" value="NZ_MVHT01000119.1"/>
</dbReference>
<dbReference type="EMBL" id="MVHT01000119">
    <property type="protein sequence ID" value="ORA95016.1"/>
    <property type="molecule type" value="Genomic_DNA"/>
</dbReference>
<feature type="domain" description="PE" evidence="1">
    <location>
        <begin position="4"/>
        <end position="93"/>
    </location>
</feature>
<dbReference type="InterPro" id="IPR038332">
    <property type="entry name" value="PPE_sf"/>
</dbReference>
<proteinExistence type="predicted"/>
<name>A0A1X0EZL4_MYCIE</name>
<sequence>MSFLIAIPDEIASTATDFAKIGAAISEANAAAFAPTAQVLAAGADEVSAAIAASFGAHALDYQSLSAQVATFHEQLVQTLGASAGAYAAGEAASASPLQSVVAQLLGAINAPTELLLQRPLIGDGTNGAPGTGQNGGAGGILWGNGGNGGSGAPGKNGGNGGPAGLFGNGGAGGTGGVVNVGAGTGGTGGAGGTGGLLVGNGGAGGAASDRVLVSDEFLTAAKGAEPAME</sequence>
<keyword evidence="3" id="KW-1185">Reference proteome</keyword>
<dbReference type="Pfam" id="PF21526">
    <property type="entry name" value="PGRS"/>
    <property type="match status" value="1"/>
</dbReference>
<evidence type="ECO:0000313" key="3">
    <source>
        <dbReference type="Proteomes" id="UP000192739"/>
    </source>
</evidence>
<evidence type="ECO:0000313" key="2">
    <source>
        <dbReference type="EMBL" id="ORA95016.1"/>
    </source>
</evidence>
<reference evidence="2 3" key="1">
    <citation type="submission" date="2017-02" db="EMBL/GenBank/DDBJ databases">
        <title>The new phylogeny of genus Mycobacterium.</title>
        <authorList>
            <person name="Tortoli E."/>
            <person name="Trovato A."/>
            <person name="Cirillo D.M."/>
        </authorList>
    </citation>
    <scope>NUCLEOTIDE SEQUENCE [LARGE SCALE GENOMIC DNA]</scope>
    <source>
        <strain evidence="2 3">DSM 44049</strain>
    </source>
</reference>